<evidence type="ECO:0000313" key="4">
    <source>
        <dbReference type="EMBL" id="ADB73897.1"/>
    </source>
</evidence>
<dbReference type="AlphaFoldDB" id="D2SAG8"/>
<gene>
    <name evidence="4" type="ordered locus">Gobs_1138</name>
</gene>
<sequence>MTQDEPHRGAPDSAQPPAGVEGQRQPGHPPLHSYGTQGSTSAGGQEGYGTQPGYGPPPGYGGQPAYGPPPGYGQTAWSQPGYGPPGYGPPPGYGYPRPTNTLAILALVMAFVFSPVGLVLGIVARRQIRQTHEQGDGLALAGIIIGGIGTALAVLAFLFFFLALAAAGSSGAFAP</sequence>
<evidence type="ECO:0000259" key="3">
    <source>
        <dbReference type="Pfam" id="PF13828"/>
    </source>
</evidence>
<proteinExistence type="predicted"/>
<dbReference type="InterPro" id="IPR025241">
    <property type="entry name" value="DUF4190"/>
</dbReference>
<keyword evidence="5" id="KW-1185">Reference proteome</keyword>
<protein>
    <recommendedName>
        <fullName evidence="3">DUF4190 domain-containing protein</fullName>
    </recommendedName>
</protein>
<feature type="domain" description="DUF4190" evidence="3">
    <location>
        <begin position="103"/>
        <end position="156"/>
    </location>
</feature>
<reference evidence="4 5" key="1">
    <citation type="journal article" date="2010" name="Stand. Genomic Sci.">
        <title>Complete genome sequence of Geodermatophilus obscurus type strain (G-20).</title>
        <authorList>
            <person name="Ivanova N."/>
            <person name="Sikorski J."/>
            <person name="Jando M."/>
            <person name="Munk C."/>
            <person name="Lapidus A."/>
            <person name="Glavina Del Rio T."/>
            <person name="Copeland A."/>
            <person name="Tice H."/>
            <person name="Cheng J.-F."/>
            <person name="Lucas S."/>
            <person name="Chen F."/>
            <person name="Nolan M."/>
            <person name="Bruce D."/>
            <person name="Goodwin L."/>
            <person name="Pitluck S."/>
            <person name="Mavromatis K."/>
            <person name="Mikhailova N."/>
            <person name="Pati A."/>
            <person name="Chen A."/>
            <person name="Palaniappan K."/>
            <person name="Land M."/>
            <person name="Hauser L."/>
            <person name="Chang Y.-J."/>
            <person name="Jeffries C.D."/>
            <person name="Meincke L."/>
            <person name="Brettin T."/>
            <person name="Detter J.C."/>
            <person name="Detter J.C."/>
            <person name="Rohde M."/>
            <person name="Goeker M."/>
            <person name="Bristow J."/>
            <person name="Eisen J.A."/>
            <person name="Markowitz V."/>
            <person name="Hugenholtz P."/>
            <person name="Kyrpides N.C."/>
            <person name="Klenk H.-P."/>
        </authorList>
    </citation>
    <scope>NUCLEOTIDE SEQUENCE [LARGE SCALE GENOMIC DNA]</scope>
    <source>
        <strain evidence="5">ATCC 25078 / DSM 43160 / JCM 3152 / KCC A-0152 / KCTC 9177 / NBRC 13315 / NRRL B-3577 / G-20</strain>
    </source>
</reference>
<dbReference type="STRING" id="526225.Gobs_1138"/>
<reference evidence="5" key="2">
    <citation type="submission" date="2010-01" db="EMBL/GenBank/DDBJ databases">
        <title>The complete genome of Geodermatophilus obscurus DSM 43160.</title>
        <authorList>
            <consortium name="US DOE Joint Genome Institute (JGI-PGF)"/>
            <person name="Lucas S."/>
            <person name="Copeland A."/>
            <person name="Lapidus A."/>
            <person name="Glavina del Rio T."/>
            <person name="Dalin E."/>
            <person name="Tice H."/>
            <person name="Bruce D."/>
            <person name="Goodwin L."/>
            <person name="Pitluck S."/>
            <person name="Kyrpides N."/>
            <person name="Mavromatis K."/>
            <person name="Ivanova N."/>
            <person name="Munk A.C."/>
            <person name="Brettin T."/>
            <person name="Detter J.C."/>
            <person name="Han C."/>
            <person name="Larimer F."/>
            <person name="Land M."/>
            <person name="Hauser L."/>
            <person name="Markowitz V."/>
            <person name="Cheng J.-F."/>
            <person name="Hugenholtz P."/>
            <person name="Woyke T."/>
            <person name="Wu D."/>
            <person name="Jando M."/>
            <person name="Schneider S."/>
            <person name="Klenk H.-P."/>
            <person name="Eisen J.A."/>
        </authorList>
    </citation>
    <scope>NUCLEOTIDE SEQUENCE [LARGE SCALE GENOMIC DNA]</scope>
    <source>
        <strain evidence="5">ATCC 25078 / DSM 43160 / JCM 3152 / KCC A-0152 / KCTC 9177 / NBRC 13315 / NRRL B-3577 / G-20</strain>
    </source>
</reference>
<dbReference type="HOGENOM" id="CLU_126534_0_0_11"/>
<dbReference type="EMBL" id="CP001867">
    <property type="protein sequence ID" value="ADB73897.1"/>
    <property type="molecule type" value="Genomic_DNA"/>
</dbReference>
<keyword evidence="2" id="KW-0472">Membrane</keyword>
<dbReference type="Proteomes" id="UP000001382">
    <property type="component" value="Chromosome"/>
</dbReference>
<keyword evidence="2" id="KW-0812">Transmembrane</keyword>
<evidence type="ECO:0000256" key="2">
    <source>
        <dbReference type="SAM" id="Phobius"/>
    </source>
</evidence>
<feature type="transmembrane region" description="Helical" evidence="2">
    <location>
        <begin position="137"/>
        <end position="167"/>
    </location>
</feature>
<dbReference type="RefSeq" id="WP_012947338.1">
    <property type="nucleotide sequence ID" value="NC_013757.1"/>
</dbReference>
<feature type="compositionally biased region" description="Basic and acidic residues" evidence="1">
    <location>
        <begin position="1"/>
        <end position="10"/>
    </location>
</feature>
<organism evidence="4 5">
    <name type="scientific">Geodermatophilus obscurus (strain ATCC 25078 / DSM 43160 / JCM 3152 / CCUG 61914 / KCC A-0152 / KCTC 9177 / NBRC 13315 / NRRL B-3577 / G-20)</name>
    <dbReference type="NCBI Taxonomy" id="526225"/>
    <lineage>
        <taxon>Bacteria</taxon>
        <taxon>Bacillati</taxon>
        <taxon>Actinomycetota</taxon>
        <taxon>Actinomycetes</taxon>
        <taxon>Geodermatophilales</taxon>
        <taxon>Geodermatophilaceae</taxon>
        <taxon>Geodermatophilus</taxon>
    </lineage>
</organism>
<evidence type="ECO:0000313" key="5">
    <source>
        <dbReference type="Proteomes" id="UP000001382"/>
    </source>
</evidence>
<dbReference type="Pfam" id="PF13828">
    <property type="entry name" value="DUF4190"/>
    <property type="match status" value="1"/>
</dbReference>
<dbReference type="KEGG" id="gob:Gobs_1138"/>
<keyword evidence="2" id="KW-1133">Transmembrane helix</keyword>
<accession>D2SAG8</accession>
<feature type="region of interest" description="Disordered" evidence="1">
    <location>
        <begin position="1"/>
        <end position="84"/>
    </location>
</feature>
<dbReference type="OrthoDB" id="4374883at2"/>
<feature type="transmembrane region" description="Helical" evidence="2">
    <location>
        <begin position="102"/>
        <end position="125"/>
    </location>
</feature>
<name>D2SAG8_GEOOG</name>
<evidence type="ECO:0000256" key="1">
    <source>
        <dbReference type="SAM" id="MobiDB-lite"/>
    </source>
</evidence>